<dbReference type="InterPro" id="IPR040265">
    <property type="entry name" value="CHUP1/IPGA1-like"/>
</dbReference>
<dbReference type="AlphaFoldDB" id="A0A7N0T913"/>
<accession>A0A7N0T913</accession>
<feature type="compositionally biased region" description="Polar residues" evidence="3">
    <location>
        <begin position="179"/>
        <end position="188"/>
    </location>
</feature>
<evidence type="ECO:0000313" key="4">
    <source>
        <dbReference type="EnsemblPlants" id="Kaladp0026s0024.1.v1.1"/>
    </source>
</evidence>
<proteinExistence type="predicted"/>
<dbReference type="Gramene" id="Kaladp0026s0024.1.v1.1">
    <property type="protein sequence ID" value="Kaladp0026s0024.1.v1.1"/>
    <property type="gene ID" value="Kaladp0026s0024.v1.1"/>
</dbReference>
<evidence type="ECO:0000256" key="2">
    <source>
        <dbReference type="SAM" id="Coils"/>
    </source>
</evidence>
<dbReference type="Proteomes" id="UP000594263">
    <property type="component" value="Unplaced"/>
</dbReference>
<feature type="compositionally biased region" description="Low complexity" evidence="3">
    <location>
        <begin position="242"/>
        <end position="254"/>
    </location>
</feature>
<keyword evidence="1 2" id="KW-0175">Coiled coil</keyword>
<keyword evidence="5" id="KW-1185">Reference proteome</keyword>
<name>A0A7N0T913_KALFE</name>
<feature type="compositionally biased region" description="Pro residues" evidence="3">
    <location>
        <begin position="215"/>
        <end position="234"/>
    </location>
</feature>
<feature type="compositionally biased region" description="Low complexity" evidence="3">
    <location>
        <begin position="152"/>
        <end position="166"/>
    </location>
</feature>
<dbReference type="PANTHER" id="PTHR31342:SF52">
    <property type="entry name" value="HYDROXYPROLINE-RICH GLYCOPROTEIN FAMILY PROTEIN"/>
    <property type="match status" value="1"/>
</dbReference>
<sequence>MFTQALIQLYNALRAMGNVWGKNKKWIPDLMADTNDDSFDDMNAEELGGRLLAKLDGMINMARKMLDAMDEEEKNKENRIQGWASGDTLNASYLDSKVKCPSPDSTTLFLPEQKVLMTFGELAEASCSHPLHMPLRLQSLGQLSPNLVRQLSFSKSPPASPKSISSMEQEMAVDKQKQRTSATASNHSLVVARRKNAENNTTQSINPSSAVAYHTPPPTVQPSIRPSPPPPPPILLANGSVPQPSSPAIKASKSAPPPPPVLCLALRAKKTNTKLKKSSQMGNLYRLLKGKVEGPSLNNKQGKLKSHIGGAAGGKQGMADALAEMARRSAYFQQIEADVQNHAKSIMEVKAALISFKTNNMIELANFHRYVEQHLEKLSDETQVLARFEGFPSRKLETLRMAAALFAKLEGMITTLENTKVERPLGQLLQRVETYLTKVKREIDALERTKDEESKRFQSQNIFFNFDILVKVKESMVDVSSNCMELALTDAKDAKALANGPGSNCSGQPVACQKLLWRTFQLAYQVYSFAGGHDDRAERLTRELAKEIENIPDQE</sequence>
<evidence type="ECO:0000313" key="5">
    <source>
        <dbReference type="Proteomes" id="UP000594263"/>
    </source>
</evidence>
<evidence type="ECO:0000256" key="3">
    <source>
        <dbReference type="SAM" id="MobiDB-lite"/>
    </source>
</evidence>
<organism evidence="4 5">
    <name type="scientific">Kalanchoe fedtschenkoi</name>
    <name type="common">Lavender scallops</name>
    <name type="synonym">South American air plant</name>
    <dbReference type="NCBI Taxonomy" id="63787"/>
    <lineage>
        <taxon>Eukaryota</taxon>
        <taxon>Viridiplantae</taxon>
        <taxon>Streptophyta</taxon>
        <taxon>Embryophyta</taxon>
        <taxon>Tracheophyta</taxon>
        <taxon>Spermatophyta</taxon>
        <taxon>Magnoliopsida</taxon>
        <taxon>eudicotyledons</taxon>
        <taxon>Gunneridae</taxon>
        <taxon>Pentapetalae</taxon>
        <taxon>Saxifragales</taxon>
        <taxon>Crassulaceae</taxon>
        <taxon>Kalanchoe</taxon>
    </lineage>
</organism>
<reference evidence="4" key="1">
    <citation type="submission" date="2021-01" db="UniProtKB">
        <authorList>
            <consortium name="EnsemblPlants"/>
        </authorList>
    </citation>
    <scope>IDENTIFICATION</scope>
</reference>
<protein>
    <submittedName>
        <fullName evidence="4">Uncharacterized protein</fullName>
    </submittedName>
</protein>
<evidence type="ECO:0000256" key="1">
    <source>
        <dbReference type="ARBA" id="ARBA00023054"/>
    </source>
</evidence>
<dbReference type="PANTHER" id="PTHR31342">
    <property type="entry name" value="PROTEIN CHUP1, CHLOROPLASTIC"/>
    <property type="match status" value="1"/>
</dbReference>
<feature type="compositionally biased region" description="Polar residues" evidence="3">
    <location>
        <begin position="198"/>
        <end position="209"/>
    </location>
</feature>
<feature type="coiled-coil region" evidence="2">
    <location>
        <begin position="429"/>
        <end position="456"/>
    </location>
</feature>
<feature type="region of interest" description="Disordered" evidence="3">
    <location>
        <begin position="152"/>
        <end position="257"/>
    </location>
</feature>
<dbReference type="EnsemblPlants" id="Kaladp0026s0024.1.v1.1">
    <property type="protein sequence ID" value="Kaladp0026s0024.1.v1.1"/>
    <property type="gene ID" value="Kaladp0026s0024.v1.1"/>
</dbReference>